<proteinExistence type="predicted"/>
<organism evidence="1 2">
    <name type="scientific">Paenibacillus chondroitinus</name>
    <dbReference type="NCBI Taxonomy" id="59842"/>
    <lineage>
        <taxon>Bacteria</taxon>
        <taxon>Bacillati</taxon>
        <taxon>Bacillota</taxon>
        <taxon>Bacilli</taxon>
        <taxon>Bacillales</taxon>
        <taxon>Paenibacillaceae</taxon>
        <taxon>Paenibacillus</taxon>
    </lineage>
</organism>
<protein>
    <submittedName>
        <fullName evidence="1">DUF6042 family protein</fullName>
    </submittedName>
</protein>
<evidence type="ECO:0000313" key="2">
    <source>
        <dbReference type="Proteomes" id="UP001355653"/>
    </source>
</evidence>
<keyword evidence="2" id="KW-1185">Reference proteome</keyword>
<gene>
    <name evidence="1" type="ORF">P5G65_31295</name>
</gene>
<sequence>MNLGKITVRLLSMLNLIPEGQYILPKNFYEYGWAGWLPLVNLTSLPKISYCVASDFTKQQTIEYLIHQKVNHTLWDFDLIRNDFATKKEEGQYQLFYARELNIRNRLEKNGLSYPSTMSEAIQLFIDLGLVTEFEDMDQIIKLDLIIRPFPQASSVLKNL</sequence>
<dbReference type="Proteomes" id="UP001355653">
    <property type="component" value="Unassembled WGS sequence"/>
</dbReference>
<dbReference type="EMBL" id="JAROBY010000075">
    <property type="protein sequence ID" value="MEB4798401.1"/>
    <property type="molecule type" value="Genomic_DNA"/>
</dbReference>
<dbReference type="Pfam" id="PF19508">
    <property type="entry name" value="DUF6042"/>
    <property type="match status" value="1"/>
</dbReference>
<comment type="caution">
    <text evidence="1">The sequence shown here is derived from an EMBL/GenBank/DDBJ whole genome shotgun (WGS) entry which is preliminary data.</text>
</comment>
<reference evidence="1 2" key="1">
    <citation type="submission" date="2023-03" db="EMBL/GenBank/DDBJ databases">
        <title>Bacillus Genome Sequencing.</title>
        <authorList>
            <person name="Dunlap C."/>
        </authorList>
    </citation>
    <scope>NUCLEOTIDE SEQUENCE [LARGE SCALE GENOMIC DNA]</scope>
    <source>
        <strain evidence="1 2">NRS-1351</strain>
    </source>
</reference>
<name>A0ABU6DKV0_9BACL</name>
<dbReference type="InterPro" id="IPR046105">
    <property type="entry name" value="DUF6042"/>
</dbReference>
<accession>A0ABU6DKV0</accession>
<dbReference type="RefSeq" id="WP_127451246.1">
    <property type="nucleotide sequence ID" value="NZ_JAROBY010000075.1"/>
</dbReference>
<evidence type="ECO:0000313" key="1">
    <source>
        <dbReference type="EMBL" id="MEB4798401.1"/>
    </source>
</evidence>